<keyword evidence="7" id="KW-1185">Reference proteome</keyword>
<sequence>MDFSDVFRIVNLVVGVLMILGGIGQFWPNINVHRCAWYRPSQSLPDDDDDPLTICAEFQIPPQVARYASFMFSFIGRGVFYIFVGCIIMGDNWWKYLSGALITFAGIAYVVMEFTPNIEPPANMRDADAGWGAEQV</sequence>
<evidence type="ECO:0000256" key="5">
    <source>
        <dbReference type="SAM" id="Phobius"/>
    </source>
</evidence>
<organism evidence="6 7">
    <name type="scientific">Pseudocercospora musae</name>
    <dbReference type="NCBI Taxonomy" id="113226"/>
    <lineage>
        <taxon>Eukaryota</taxon>
        <taxon>Fungi</taxon>
        <taxon>Dikarya</taxon>
        <taxon>Ascomycota</taxon>
        <taxon>Pezizomycotina</taxon>
        <taxon>Dothideomycetes</taxon>
        <taxon>Dothideomycetidae</taxon>
        <taxon>Mycosphaerellales</taxon>
        <taxon>Mycosphaerellaceae</taxon>
        <taxon>Pseudocercospora</taxon>
    </lineage>
</organism>
<comment type="caution">
    <text evidence="6">The sequence shown here is derived from an EMBL/GenBank/DDBJ whole genome shotgun (WGS) entry which is preliminary data.</text>
</comment>
<protein>
    <submittedName>
        <fullName evidence="6">Uncharacterized protein</fullName>
    </submittedName>
</protein>
<dbReference type="InterPro" id="IPR013714">
    <property type="entry name" value="Golgi_TVP15"/>
</dbReference>
<dbReference type="AlphaFoldDB" id="A0A139I025"/>
<evidence type="ECO:0000256" key="3">
    <source>
        <dbReference type="ARBA" id="ARBA00022989"/>
    </source>
</evidence>
<dbReference type="Pfam" id="PF08507">
    <property type="entry name" value="COPI_assoc"/>
    <property type="match status" value="1"/>
</dbReference>
<dbReference type="PANTHER" id="PTHR28128">
    <property type="entry name" value="GOLGI APPARATUS MEMBRANE PROTEIN TVP15"/>
    <property type="match status" value="1"/>
</dbReference>
<comment type="subcellular location">
    <subcellularLocation>
        <location evidence="1">Membrane</location>
        <topology evidence="1">Multi-pass membrane protein</topology>
    </subcellularLocation>
</comment>
<evidence type="ECO:0000256" key="2">
    <source>
        <dbReference type="ARBA" id="ARBA00022692"/>
    </source>
</evidence>
<dbReference type="Proteomes" id="UP000073492">
    <property type="component" value="Unassembled WGS sequence"/>
</dbReference>
<keyword evidence="2 5" id="KW-0812">Transmembrane</keyword>
<feature type="transmembrane region" description="Helical" evidence="5">
    <location>
        <begin position="96"/>
        <end position="115"/>
    </location>
</feature>
<evidence type="ECO:0000313" key="6">
    <source>
        <dbReference type="EMBL" id="KXT08027.1"/>
    </source>
</evidence>
<dbReference type="GO" id="GO:0016192">
    <property type="term" value="P:vesicle-mediated transport"/>
    <property type="evidence" value="ECO:0007669"/>
    <property type="project" value="TreeGrafter"/>
</dbReference>
<evidence type="ECO:0000256" key="1">
    <source>
        <dbReference type="ARBA" id="ARBA00004141"/>
    </source>
</evidence>
<dbReference type="EMBL" id="LFZO01000501">
    <property type="protein sequence ID" value="KXT08027.1"/>
    <property type="molecule type" value="Genomic_DNA"/>
</dbReference>
<accession>A0A139I025</accession>
<feature type="transmembrane region" description="Helical" evidence="5">
    <location>
        <begin position="6"/>
        <end position="27"/>
    </location>
</feature>
<reference evidence="6 7" key="1">
    <citation type="submission" date="2015-07" db="EMBL/GenBank/DDBJ databases">
        <title>Comparative genomics of the Sigatoka disease complex on banana suggests a link between parallel evolutionary changes in Pseudocercospora fijiensis and Pseudocercospora eumusae and increased virulence on the banana host.</title>
        <authorList>
            <person name="Chang T.-C."/>
            <person name="Salvucci A."/>
            <person name="Crous P.W."/>
            <person name="Stergiopoulos I."/>
        </authorList>
    </citation>
    <scope>NUCLEOTIDE SEQUENCE [LARGE SCALE GENOMIC DNA]</scope>
    <source>
        <strain evidence="6 7">CBS 116634</strain>
    </source>
</reference>
<gene>
    <name evidence="6" type="ORF">AC579_2535</name>
</gene>
<keyword evidence="3 5" id="KW-1133">Transmembrane helix</keyword>
<evidence type="ECO:0000256" key="4">
    <source>
        <dbReference type="ARBA" id="ARBA00023136"/>
    </source>
</evidence>
<proteinExistence type="predicted"/>
<dbReference type="PANTHER" id="PTHR28128:SF1">
    <property type="entry name" value="GOLGI APPARATUS MEMBRANE PROTEIN TVP15"/>
    <property type="match status" value="1"/>
</dbReference>
<feature type="transmembrane region" description="Helical" evidence="5">
    <location>
        <begin position="67"/>
        <end position="90"/>
    </location>
</feature>
<name>A0A139I025_9PEZI</name>
<dbReference type="GO" id="GO:0000139">
    <property type="term" value="C:Golgi membrane"/>
    <property type="evidence" value="ECO:0007669"/>
    <property type="project" value="TreeGrafter"/>
</dbReference>
<evidence type="ECO:0000313" key="7">
    <source>
        <dbReference type="Proteomes" id="UP000073492"/>
    </source>
</evidence>
<keyword evidence="4 5" id="KW-0472">Membrane</keyword>